<dbReference type="InterPro" id="IPR004147">
    <property type="entry name" value="ABC1_dom"/>
</dbReference>
<reference evidence="4 5" key="3">
    <citation type="journal article" date="2013" name="Genome Biol.">
        <title>Assembly of a phased diploid Candida albicans genome facilitates allele-specific measurements and provides a simple model for repeat and indel structure.</title>
        <authorList>
            <person name="Muzzey D."/>
            <person name="Schwartz K."/>
            <person name="Weissman J.S."/>
            <person name="Sherlock G."/>
        </authorList>
    </citation>
    <scope>NUCLEOTIDE SEQUENCE [LARGE SCALE GENOMIC DNA]</scope>
    <source>
        <strain evidence="5">SC5314 / ATCC MYA-2876</strain>
    </source>
</reference>
<organism evidence="4 5">
    <name type="scientific">Candida albicans (strain SC5314 / ATCC MYA-2876)</name>
    <name type="common">Yeast</name>
    <dbReference type="NCBI Taxonomy" id="237561"/>
    <lineage>
        <taxon>Eukaryota</taxon>
        <taxon>Fungi</taxon>
        <taxon>Dikarya</taxon>
        <taxon>Ascomycota</taxon>
        <taxon>Saccharomycotina</taxon>
        <taxon>Pichiomycetes</taxon>
        <taxon>Debaryomycetaceae</taxon>
        <taxon>Candida/Lodderomyces clade</taxon>
        <taxon>Candida</taxon>
    </lineage>
</organism>
<evidence type="ECO:0000259" key="2">
    <source>
        <dbReference type="Pfam" id="PF03109"/>
    </source>
</evidence>
<evidence type="ECO:0000313" key="3">
    <source>
        <dbReference type="CGD" id="CAL0000174037"/>
    </source>
</evidence>
<accession>A0A1D8PN63</accession>
<dbReference type="CDD" id="cd13969">
    <property type="entry name" value="ADCK1-like"/>
    <property type="match status" value="1"/>
</dbReference>
<dbReference type="RefSeq" id="XP_711348.2">
    <property type="nucleotide sequence ID" value="XM_706256.2"/>
</dbReference>
<dbReference type="EMBL" id="CP017627">
    <property type="protein sequence ID" value="AOW29582.1"/>
    <property type="molecule type" value="Genomic_DNA"/>
</dbReference>
<dbReference type="InterPro" id="IPR045307">
    <property type="entry name" value="ADCK1_dom"/>
</dbReference>
<proteinExistence type="inferred from homology"/>
<dbReference type="SMR" id="A0A1D8PN63"/>
<dbReference type="eggNOG" id="KOG1235">
    <property type="taxonomic scope" value="Eukaryota"/>
</dbReference>
<dbReference type="Proteomes" id="UP000000559">
    <property type="component" value="Chromosome 5"/>
</dbReference>
<dbReference type="PANTHER" id="PTHR43173:SF19">
    <property type="entry name" value="AARF DOMAIN-CONTAINING PROTEIN KINASE 1"/>
    <property type="match status" value="1"/>
</dbReference>
<evidence type="ECO:0000313" key="5">
    <source>
        <dbReference type="Proteomes" id="UP000000559"/>
    </source>
</evidence>
<keyword evidence="5" id="KW-1185">Reference proteome</keyword>
<dbReference type="Pfam" id="PF03109">
    <property type="entry name" value="ABC1"/>
    <property type="match status" value="1"/>
</dbReference>
<reference evidence="4 5" key="1">
    <citation type="journal article" date="2004" name="Proc. Natl. Acad. Sci. U.S.A.">
        <title>The diploid genome sequence of Candida albicans.</title>
        <authorList>
            <person name="Jones T."/>
            <person name="Federspiel N.A."/>
            <person name="Chibana H."/>
            <person name="Dungan J."/>
            <person name="Kalman S."/>
            <person name="Magee B.B."/>
            <person name="Newport G."/>
            <person name="Thorstenson Y.R."/>
            <person name="Agabian N."/>
            <person name="Magee P.T."/>
            <person name="Davis R.W."/>
            <person name="Scherer S."/>
        </authorList>
    </citation>
    <scope>NUCLEOTIDE SEQUENCE [LARGE SCALE GENOMIC DNA]</scope>
    <source>
        <strain evidence="5">SC5314 / ATCC MYA-2876</strain>
    </source>
</reference>
<dbReference type="FunCoup" id="A0A1D8PN63">
    <property type="interactions" value="489"/>
</dbReference>
<dbReference type="GO" id="GO:0005743">
    <property type="term" value="C:mitochondrial inner membrane"/>
    <property type="evidence" value="ECO:0000318"/>
    <property type="project" value="GO_Central"/>
</dbReference>
<evidence type="ECO:0000313" key="4">
    <source>
        <dbReference type="EMBL" id="AOW29582.1"/>
    </source>
</evidence>
<evidence type="ECO:0000256" key="1">
    <source>
        <dbReference type="ARBA" id="ARBA00009670"/>
    </source>
</evidence>
<dbReference type="InterPro" id="IPR011009">
    <property type="entry name" value="Kinase-like_dom_sf"/>
</dbReference>
<dbReference type="InterPro" id="IPR051130">
    <property type="entry name" value="Mito_struct-func_regulator"/>
</dbReference>
<protein>
    <recommendedName>
        <fullName evidence="2">ABC1 atypical kinase-like domain-containing protein</fullName>
    </recommendedName>
</protein>
<dbReference type="VEuPathDB" id="FungiDB:C5_01490C_A"/>
<dbReference type="CGD" id="CAL0000174037">
    <property type="gene designation" value="orf19.11620"/>
</dbReference>
<name>A0A1D8PN63_CANAL</name>
<dbReference type="PANTHER" id="PTHR43173">
    <property type="entry name" value="ABC1 FAMILY PROTEIN"/>
    <property type="match status" value="1"/>
</dbReference>
<gene>
    <name evidence="4" type="ordered locus">CAALFM_C501490CA</name>
    <name evidence="3" type="ordered locus">orf19.11620</name>
</gene>
<comment type="similarity">
    <text evidence="1">Belongs to the protein kinase superfamily. ADCK protein kinase family.</text>
</comment>
<feature type="domain" description="ABC1 atypical kinase-like" evidence="2">
    <location>
        <begin position="191"/>
        <end position="445"/>
    </location>
</feature>
<dbReference type="OrthoDB" id="427480at2759"/>
<dbReference type="STRING" id="237561.A0A1D8PN63"/>
<reference evidence="4 5" key="2">
    <citation type="journal article" date="2007" name="Genome Biol.">
        <title>Assembly of the Candida albicans genome into sixteen supercontigs aligned on the eight chromosomes.</title>
        <authorList>
            <person name="van het Hoog M."/>
            <person name="Rast T.J."/>
            <person name="Martchenko M."/>
            <person name="Grindle S."/>
            <person name="Dignard D."/>
            <person name="Hogues H."/>
            <person name="Cuomo C."/>
            <person name="Berriman M."/>
            <person name="Scherer S."/>
            <person name="Magee B.B."/>
            <person name="Whiteway M."/>
            <person name="Chibana H."/>
            <person name="Nantel A."/>
            <person name="Magee P.T."/>
        </authorList>
    </citation>
    <scope>GENOME REANNOTATION</scope>
    <source>
        <strain evidence="5">SC5314 / ATCC MYA-2876</strain>
    </source>
</reference>
<dbReference type="GeneID" id="3647058"/>
<dbReference type="KEGG" id="cal:CAALFM_C501490CA"/>
<dbReference type="GO" id="GO:0055088">
    <property type="term" value="P:lipid homeostasis"/>
    <property type="evidence" value="ECO:0000318"/>
    <property type="project" value="GO_Central"/>
</dbReference>
<dbReference type="GO" id="GO:0007005">
    <property type="term" value="P:mitochondrion organization"/>
    <property type="evidence" value="ECO:0000318"/>
    <property type="project" value="GO_Central"/>
</dbReference>
<dbReference type="SUPFAM" id="SSF56112">
    <property type="entry name" value="Protein kinase-like (PK-like)"/>
    <property type="match status" value="1"/>
</dbReference>
<dbReference type="AlphaFoldDB" id="A0A1D8PN63"/>
<sequence>MIRLVRLGPGSSILRRQIGYIPNRGFPIFRNVKPPLESRIPTVSYKSNKLYSTSTVSSTINSSAKKTKSSSSSSSSRYGKFFKFGLAIGLGTTILYYTNDSFKHIVLTIDRVNTVTVAMIRCFALYKETLGETYDSDIDRHKALSKTHKKAAEITLKALEKNGGIYIKLGQHITALTYLLPPEWTNTMLPLQDKCPQSSLEEIEKLFENDLGKKMSDLFIEFDPNPVGVASLAQVHIATLKNGEKVAVKIQHPSLKEFVPLDVALTKMVFDLMYKVFPEYPLTWLGDEMQNSIYIELDFTKEAENAQQTAEYFKNYQRETALRIPKIVEAQSRILVMEYVSGERLDNLKYMEQNNIDPSEVSSCLSHIFNNMIFTPGVALHCDPHGGNLAIRSVPKSKHNKSGHNFEIILYDHGLYRTIPLQMKRDYSHFWLAVLDNDVPNMKKYAMKIANIGDDDQKFRIFMSAITGRAPEEALNYDISSRRSNEEIQKIQGQINNDNRVLEDLMDILSNMPRMVLLILKTNDLTRNLDENLESSLGPERTFLIMANYCAKCVYDESKEEINQKYRGWSWLTHSISNWWYYQKRLSTLYLYDFVLMIRRLTF</sequence>
<dbReference type="InParanoid" id="A0A1D8PN63"/>